<accession>A0AAV4NJB6</accession>
<reference evidence="1 2" key="1">
    <citation type="submission" date="2021-06" db="EMBL/GenBank/DDBJ databases">
        <title>Caerostris extrusa draft genome.</title>
        <authorList>
            <person name="Kono N."/>
            <person name="Arakawa K."/>
        </authorList>
    </citation>
    <scope>NUCLEOTIDE SEQUENCE [LARGE SCALE GENOMIC DNA]</scope>
</reference>
<dbReference type="Proteomes" id="UP001054945">
    <property type="component" value="Unassembled WGS sequence"/>
</dbReference>
<organism evidence="1 2">
    <name type="scientific">Caerostris extrusa</name>
    <name type="common">Bark spider</name>
    <name type="synonym">Caerostris bankana</name>
    <dbReference type="NCBI Taxonomy" id="172846"/>
    <lineage>
        <taxon>Eukaryota</taxon>
        <taxon>Metazoa</taxon>
        <taxon>Ecdysozoa</taxon>
        <taxon>Arthropoda</taxon>
        <taxon>Chelicerata</taxon>
        <taxon>Arachnida</taxon>
        <taxon>Araneae</taxon>
        <taxon>Araneomorphae</taxon>
        <taxon>Entelegynae</taxon>
        <taxon>Araneoidea</taxon>
        <taxon>Araneidae</taxon>
        <taxon>Caerostris</taxon>
    </lineage>
</organism>
<proteinExistence type="predicted"/>
<keyword evidence="2" id="KW-1185">Reference proteome</keyword>
<protein>
    <submittedName>
        <fullName evidence="1">Uncharacterized protein</fullName>
    </submittedName>
</protein>
<evidence type="ECO:0000313" key="1">
    <source>
        <dbReference type="EMBL" id="GIX84578.1"/>
    </source>
</evidence>
<name>A0AAV4NJB6_CAEEX</name>
<gene>
    <name evidence="1" type="ORF">CEXT_276831</name>
</gene>
<sequence>CLCGRADRKISTVQLSLLMNFQSPSFDIKLSAYLPEWSLQPEIGIGLQYFNGAFYIGKGGRGPQSRITCSRYLQRTAAGLSCLELFLCCSSNEHRTHRKKYPNPHT</sequence>
<dbReference type="AlphaFoldDB" id="A0AAV4NJB6"/>
<dbReference type="EMBL" id="BPLR01003440">
    <property type="protein sequence ID" value="GIX84578.1"/>
    <property type="molecule type" value="Genomic_DNA"/>
</dbReference>
<evidence type="ECO:0000313" key="2">
    <source>
        <dbReference type="Proteomes" id="UP001054945"/>
    </source>
</evidence>
<feature type="non-terminal residue" evidence="1">
    <location>
        <position position="1"/>
    </location>
</feature>
<comment type="caution">
    <text evidence="1">The sequence shown here is derived from an EMBL/GenBank/DDBJ whole genome shotgun (WGS) entry which is preliminary data.</text>
</comment>